<evidence type="ECO:0000256" key="2">
    <source>
        <dbReference type="ARBA" id="ARBA00022448"/>
    </source>
</evidence>
<evidence type="ECO:0000313" key="8">
    <source>
        <dbReference type="EMBL" id="NNU81293.1"/>
    </source>
</evidence>
<feature type="transmembrane region" description="Helical" evidence="7">
    <location>
        <begin position="38"/>
        <end position="55"/>
    </location>
</feature>
<keyword evidence="4 7" id="KW-0812">Transmembrane</keyword>
<dbReference type="PANTHER" id="PTHR36838:SF3">
    <property type="entry name" value="TRANSPORTER AUXIN EFFLUX CARRIER EC FAMILY"/>
    <property type="match status" value="1"/>
</dbReference>
<organism evidence="8 9">
    <name type="scientific">Halovulum dunhuangense</name>
    <dbReference type="NCBI Taxonomy" id="1505036"/>
    <lineage>
        <taxon>Bacteria</taxon>
        <taxon>Pseudomonadati</taxon>
        <taxon>Pseudomonadota</taxon>
        <taxon>Alphaproteobacteria</taxon>
        <taxon>Rhodobacterales</taxon>
        <taxon>Paracoccaceae</taxon>
        <taxon>Halovulum</taxon>
    </lineage>
</organism>
<gene>
    <name evidence="8" type="ORF">HMH01_12680</name>
</gene>
<evidence type="ECO:0000256" key="6">
    <source>
        <dbReference type="ARBA" id="ARBA00023136"/>
    </source>
</evidence>
<evidence type="ECO:0000256" key="5">
    <source>
        <dbReference type="ARBA" id="ARBA00022989"/>
    </source>
</evidence>
<dbReference type="Pfam" id="PF03547">
    <property type="entry name" value="Mem_trans"/>
    <property type="match status" value="1"/>
</dbReference>
<dbReference type="GO" id="GO:0016020">
    <property type="term" value="C:membrane"/>
    <property type="evidence" value="ECO:0007669"/>
    <property type="project" value="UniProtKB-SubCell"/>
</dbReference>
<evidence type="ECO:0000313" key="9">
    <source>
        <dbReference type="Proteomes" id="UP000572377"/>
    </source>
</evidence>
<feature type="transmembrane region" description="Helical" evidence="7">
    <location>
        <begin position="6"/>
        <end position="26"/>
    </location>
</feature>
<sequence>MTDVFLQTTPFFLLIACGYGAARVGLFRGEAVVSLTKFVFYFALSAMLFNFASRLDVAEVFNIDLAAAYFIPTLVLYLVVAFAALRRGTGLAEAAIEAQCGVIGNVGFLGLPMLALLLGDRAAGPMLVMLSIDMIFFGSLVVMLIVGSRQGGANLALVGALVMGLLKNPMIVSISAGLAWSAWNLPMPGPGREFLVMLGAAATPCALFAIGASLADKSAERVSVALWLSFVKLVAHPLAVGLVAWYGFGLPWQVVGVMIAASAMPTAGNVYIVAQHYRVAPMRASSTILVSTLIGVATLTAVIDFVN</sequence>
<feature type="transmembrane region" description="Helical" evidence="7">
    <location>
        <begin position="286"/>
        <end position="306"/>
    </location>
</feature>
<feature type="transmembrane region" description="Helical" evidence="7">
    <location>
        <begin position="98"/>
        <end position="118"/>
    </location>
</feature>
<keyword evidence="6 7" id="KW-0472">Membrane</keyword>
<dbReference type="EMBL" id="JABFBC010000002">
    <property type="protein sequence ID" value="NNU81293.1"/>
    <property type="molecule type" value="Genomic_DNA"/>
</dbReference>
<keyword evidence="2" id="KW-0813">Transport</keyword>
<evidence type="ECO:0000256" key="4">
    <source>
        <dbReference type="ARBA" id="ARBA00022692"/>
    </source>
</evidence>
<keyword evidence="5 7" id="KW-1133">Transmembrane helix</keyword>
<dbReference type="PANTHER" id="PTHR36838">
    <property type="entry name" value="AUXIN EFFLUX CARRIER FAMILY PROTEIN"/>
    <property type="match status" value="1"/>
</dbReference>
<dbReference type="Proteomes" id="UP000572377">
    <property type="component" value="Unassembled WGS sequence"/>
</dbReference>
<comment type="subcellular location">
    <subcellularLocation>
        <location evidence="1">Membrane</location>
        <topology evidence="1">Multi-pass membrane protein</topology>
    </subcellularLocation>
</comment>
<evidence type="ECO:0000256" key="3">
    <source>
        <dbReference type="ARBA" id="ARBA00022475"/>
    </source>
</evidence>
<protein>
    <submittedName>
        <fullName evidence="8">AEC family transporter</fullName>
    </submittedName>
</protein>
<accession>A0A849L4V6</accession>
<keyword evidence="3" id="KW-1003">Cell membrane</keyword>
<feature type="transmembrane region" description="Helical" evidence="7">
    <location>
        <begin position="254"/>
        <end position="274"/>
    </location>
</feature>
<dbReference type="GO" id="GO:0055085">
    <property type="term" value="P:transmembrane transport"/>
    <property type="evidence" value="ECO:0007669"/>
    <property type="project" value="InterPro"/>
</dbReference>
<reference evidence="8 9" key="1">
    <citation type="submission" date="2020-05" db="EMBL/GenBank/DDBJ databases">
        <title>Gimesia benthica sp. nov., a novel planctomycete isolated from a deep-sea water sample of the Northwest Indian Ocean.</title>
        <authorList>
            <person name="Wang J."/>
            <person name="Ruan C."/>
            <person name="Song L."/>
            <person name="Zhu Y."/>
            <person name="Li A."/>
            <person name="Zheng X."/>
            <person name="Wang L."/>
            <person name="Lu Z."/>
            <person name="Huang Y."/>
            <person name="Du W."/>
            <person name="Zhou Y."/>
            <person name="Huang L."/>
            <person name="Dai X."/>
        </authorList>
    </citation>
    <scope>NUCLEOTIDE SEQUENCE [LARGE SCALE GENOMIC DNA]</scope>
    <source>
        <strain evidence="8 9">YYQ-30</strain>
    </source>
</reference>
<feature type="transmembrane region" description="Helical" evidence="7">
    <location>
        <begin position="124"/>
        <end position="146"/>
    </location>
</feature>
<keyword evidence="9" id="KW-1185">Reference proteome</keyword>
<dbReference type="RefSeq" id="WP_171326105.1">
    <property type="nucleotide sequence ID" value="NZ_JABFBC010000002.1"/>
</dbReference>
<evidence type="ECO:0000256" key="7">
    <source>
        <dbReference type="SAM" id="Phobius"/>
    </source>
</evidence>
<dbReference type="InterPro" id="IPR004776">
    <property type="entry name" value="Mem_transp_PIN-like"/>
</dbReference>
<proteinExistence type="predicted"/>
<feature type="transmembrane region" description="Helical" evidence="7">
    <location>
        <begin position="158"/>
        <end position="182"/>
    </location>
</feature>
<dbReference type="AlphaFoldDB" id="A0A849L4V6"/>
<feature type="transmembrane region" description="Helical" evidence="7">
    <location>
        <begin position="67"/>
        <end position="86"/>
    </location>
</feature>
<comment type="caution">
    <text evidence="8">The sequence shown here is derived from an EMBL/GenBank/DDBJ whole genome shotgun (WGS) entry which is preliminary data.</text>
</comment>
<feature type="transmembrane region" description="Helical" evidence="7">
    <location>
        <begin position="226"/>
        <end position="248"/>
    </location>
</feature>
<feature type="transmembrane region" description="Helical" evidence="7">
    <location>
        <begin position="194"/>
        <end position="214"/>
    </location>
</feature>
<name>A0A849L4V6_9RHOB</name>
<evidence type="ECO:0000256" key="1">
    <source>
        <dbReference type="ARBA" id="ARBA00004141"/>
    </source>
</evidence>